<proteinExistence type="predicted"/>
<dbReference type="PROSITE" id="PS00092">
    <property type="entry name" value="N6_MTASE"/>
    <property type="match status" value="1"/>
</dbReference>
<feature type="domain" description="Methyltransferase small" evidence="1">
    <location>
        <begin position="120"/>
        <end position="224"/>
    </location>
</feature>
<dbReference type="InterPro" id="IPR007848">
    <property type="entry name" value="Small_mtfrase_dom"/>
</dbReference>
<accession>A0A6M3LPX9</accession>
<dbReference type="InterPro" id="IPR002052">
    <property type="entry name" value="DNA_methylase_N6_adenine_CS"/>
</dbReference>
<name>A0A6M3LPX9_9ZZZZ</name>
<keyword evidence="2" id="KW-0808">Transferase</keyword>
<dbReference type="GO" id="GO:0008757">
    <property type="term" value="F:S-adenosylmethionine-dependent methyltransferase activity"/>
    <property type="evidence" value="ECO:0007669"/>
    <property type="project" value="UniProtKB-ARBA"/>
</dbReference>
<evidence type="ECO:0000259" key="1">
    <source>
        <dbReference type="Pfam" id="PF05175"/>
    </source>
</evidence>
<organism evidence="2">
    <name type="scientific">viral metagenome</name>
    <dbReference type="NCBI Taxonomy" id="1070528"/>
    <lineage>
        <taxon>unclassified sequences</taxon>
        <taxon>metagenomes</taxon>
        <taxon>organismal metagenomes</taxon>
    </lineage>
</organism>
<dbReference type="Pfam" id="PF05175">
    <property type="entry name" value="MTS"/>
    <property type="match status" value="1"/>
</dbReference>
<keyword evidence="2" id="KW-0489">Methyltransferase</keyword>
<dbReference type="GO" id="GO:0032259">
    <property type="term" value="P:methylation"/>
    <property type="evidence" value="ECO:0007669"/>
    <property type="project" value="UniProtKB-KW"/>
</dbReference>
<sequence>MKIEQNILKIIEQGRTDGSLFFLPNIELNRKVYINVNKVLDCLGGKWDKKLKAHVFKSNISDAIDSVLLTGEATDEKKEFQFFETPPNIVNWLIELAEVEPTHSCLEPSAGQGKIAEALRDIVLYDKLTCVEIMPENVSILESNGFHVFEEDFLQFTHPLKFDRIVMNPPFTKQSDVTHVLKALTFLDKKGILVSVMSAGVNFRQNKKTLDFWETINEKYNHEVIELPSKAFKVAGTMVNTIILKISSKYA</sequence>
<gene>
    <name evidence="2" type="ORF">MM415B03696_0006</name>
</gene>
<dbReference type="CDD" id="cd02440">
    <property type="entry name" value="AdoMet_MTases"/>
    <property type="match status" value="1"/>
</dbReference>
<dbReference type="AlphaFoldDB" id="A0A6M3LPX9"/>
<dbReference type="GO" id="GO:0003676">
    <property type="term" value="F:nucleic acid binding"/>
    <property type="evidence" value="ECO:0007669"/>
    <property type="project" value="InterPro"/>
</dbReference>
<dbReference type="PRINTS" id="PR00507">
    <property type="entry name" value="N12N6MTFRASE"/>
</dbReference>
<dbReference type="Gene3D" id="3.40.50.150">
    <property type="entry name" value="Vaccinia Virus protein VP39"/>
    <property type="match status" value="1"/>
</dbReference>
<dbReference type="EMBL" id="MT143273">
    <property type="protein sequence ID" value="QJA94938.1"/>
    <property type="molecule type" value="Genomic_DNA"/>
</dbReference>
<reference evidence="2" key="1">
    <citation type="submission" date="2020-03" db="EMBL/GenBank/DDBJ databases">
        <title>The deep terrestrial virosphere.</title>
        <authorList>
            <person name="Holmfeldt K."/>
            <person name="Nilsson E."/>
            <person name="Simone D."/>
            <person name="Lopez-Fernandez M."/>
            <person name="Wu X."/>
            <person name="de Brujin I."/>
            <person name="Lundin D."/>
            <person name="Andersson A."/>
            <person name="Bertilsson S."/>
            <person name="Dopson M."/>
        </authorList>
    </citation>
    <scope>NUCLEOTIDE SEQUENCE</scope>
    <source>
        <strain evidence="2">MM415B03696</strain>
    </source>
</reference>
<evidence type="ECO:0000313" key="2">
    <source>
        <dbReference type="EMBL" id="QJA94938.1"/>
    </source>
</evidence>
<dbReference type="SUPFAM" id="SSF53335">
    <property type="entry name" value="S-adenosyl-L-methionine-dependent methyltransferases"/>
    <property type="match status" value="1"/>
</dbReference>
<dbReference type="InterPro" id="IPR029063">
    <property type="entry name" value="SAM-dependent_MTases_sf"/>
</dbReference>
<protein>
    <submittedName>
        <fullName evidence="2">Putative methyltransferase</fullName>
    </submittedName>
</protein>